<name>A0A9P5NT99_GYMJU</name>
<keyword evidence="5 9" id="KW-0812">Transmembrane</keyword>
<dbReference type="AlphaFoldDB" id="A0A9P5NT99"/>
<comment type="subcellular location">
    <subcellularLocation>
        <location evidence="1">Membrane</location>
        <topology evidence="1">Multi-pass membrane protein</topology>
    </subcellularLocation>
</comment>
<dbReference type="OrthoDB" id="1077582at2759"/>
<feature type="transmembrane region" description="Helical" evidence="9">
    <location>
        <begin position="183"/>
        <end position="216"/>
    </location>
</feature>
<keyword evidence="6 9" id="KW-1133">Transmembrane helix</keyword>
<feature type="domain" description="Wax synthase" evidence="10">
    <location>
        <begin position="222"/>
        <end position="312"/>
    </location>
</feature>
<dbReference type="GO" id="GO:0016020">
    <property type="term" value="C:membrane"/>
    <property type="evidence" value="ECO:0007669"/>
    <property type="project" value="UniProtKB-SubCell"/>
</dbReference>
<dbReference type="GO" id="GO:0006629">
    <property type="term" value="P:lipid metabolic process"/>
    <property type="evidence" value="ECO:0007669"/>
    <property type="project" value="InterPro"/>
</dbReference>
<dbReference type="InterPro" id="IPR044851">
    <property type="entry name" value="Wax_synthase"/>
</dbReference>
<evidence type="ECO:0000256" key="8">
    <source>
        <dbReference type="SAM" id="MobiDB-lite"/>
    </source>
</evidence>
<comment type="caution">
    <text evidence="11">The sequence shown here is derived from an EMBL/GenBank/DDBJ whole genome shotgun (WGS) entry which is preliminary data.</text>
</comment>
<keyword evidence="12" id="KW-1185">Reference proteome</keyword>
<evidence type="ECO:0000256" key="7">
    <source>
        <dbReference type="ARBA" id="ARBA00023136"/>
    </source>
</evidence>
<proteinExistence type="inferred from homology"/>
<keyword evidence="4 11" id="KW-0808">Transferase</keyword>
<dbReference type="EMBL" id="JADNYJ010000029">
    <property type="protein sequence ID" value="KAF8903716.1"/>
    <property type="molecule type" value="Genomic_DNA"/>
</dbReference>
<accession>A0A9P5NT99</accession>
<dbReference type="GO" id="GO:0008374">
    <property type="term" value="F:O-acyltransferase activity"/>
    <property type="evidence" value="ECO:0007669"/>
    <property type="project" value="InterPro"/>
</dbReference>
<comment type="pathway">
    <text evidence="2">Secondary metabolite biosynthesis.</text>
</comment>
<feature type="transmembrane region" description="Helical" evidence="9">
    <location>
        <begin position="387"/>
        <end position="405"/>
    </location>
</feature>
<dbReference type="InterPro" id="IPR032805">
    <property type="entry name" value="Wax_synthase_dom"/>
</dbReference>
<evidence type="ECO:0000256" key="2">
    <source>
        <dbReference type="ARBA" id="ARBA00005179"/>
    </source>
</evidence>
<evidence type="ECO:0000256" key="5">
    <source>
        <dbReference type="ARBA" id="ARBA00022692"/>
    </source>
</evidence>
<gene>
    <name evidence="11" type="ORF">CPB84DRAFT_1774000</name>
</gene>
<evidence type="ECO:0000256" key="6">
    <source>
        <dbReference type="ARBA" id="ARBA00022989"/>
    </source>
</evidence>
<evidence type="ECO:0000256" key="4">
    <source>
        <dbReference type="ARBA" id="ARBA00022679"/>
    </source>
</evidence>
<evidence type="ECO:0000256" key="3">
    <source>
        <dbReference type="ARBA" id="ARBA00007282"/>
    </source>
</evidence>
<feature type="transmembrane region" description="Helical" evidence="9">
    <location>
        <begin position="246"/>
        <end position="265"/>
    </location>
</feature>
<feature type="region of interest" description="Disordered" evidence="8">
    <location>
        <begin position="332"/>
        <end position="367"/>
    </location>
</feature>
<dbReference type="Proteomes" id="UP000724874">
    <property type="component" value="Unassembled WGS sequence"/>
</dbReference>
<dbReference type="PANTHER" id="PTHR31595">
    <property type="entry name" value="LONG-CHAIN-ALCOHOL O-FATTY-ACYLTRANSFERASE 3-RELATED"/>
    <property type="match status" value="1"/>
</dbReference>
<reference evidence="11" key="1">
    <citation type="submission" date="2020-11" db="EMBL/GenBank/DDBJ databases">
        <authorList>
            <consortium name="DOE Joint Genome Institute"/>
            <person name="Ahrendt S."/>
            <person name="Riley R."/>
            <person name="Andreopoulos W."/>
            <person name="LaButti K."/>
            <person name="Pangilinan J."/>
            <person name="Ruiz-duenas F.J."/>
            <person name="Barrasa J.M."/>
            <person name="Sanchez-Garcia M."/>
            <person name="Camarero S."/>
            <person name="Miyauchi S."/>
            <person name="Serrano A."/>
            <person name="Linde D."/>
            <person name="Babiker R."/>
            <person name="Drula E."/>
            <person name="Ayuso-Fernandez I."/>
            <person name="Pacheco R."/>
            <person name="Padilla G."/>
            <person name="Ferreira P."/>
            <person name="Barriuso J."/>
            <person name="Kellner H."/>
            <person name="Castanera R."/>
            <person name="Alfaro M."/>
            <person name="Ramirez L."/>
            <person name="Pisabarro A.G."/>
            <person name="Kuo A."/>
            <person name="Tritt A."/>
            <person name="Lipzen A."/>
            <person name="He G."/>
            <person name="Yan M."/>
            <person name="Ng V."/>
            <person name="Cullen D."/>
            <person name="Martin F."/>
            <person name="Rosso M.-N."/>
            <person name="Henrissat B."/>
            <person name="Hibbett D."/>
            <person name="Martinez A.T."/>
            <person name="Grigoriev I.V."/>
        </authorList>
    </citation>
    <scope>NUCLEOTIDE SEQUENCE</scope>
    <source>
        <strain evidence="11">AH 44721</strain>
    </source>
</reference>
<keyword evidence="7 9" id="KW-0472">Membrane</keyword>
<feature type="transmembrane region" description="Helical" evidence="9">
    <location>
        <begin position="277"/>
        <end position="299"/>
    </location>
</feature>
<sequence>MAEGRIPFDGPLYGLSQLGLIIGTIPGLPKPISYILLLPILWISYHLITRTSTGDLSADVALGSAILTQLLIGLDAMFFTNPDTLTNYQEPRLKGEKITEQSLKERLQFAFNLYTNPRGIGWAHEHRHLPSRPSPSTPRSKFVLIRLSTALLCALLEFIAYTANASNPGTTTPGRGLRDAAIQWRALGVLAFATAGAARICALNCLVSAGVVGLGFSSPERWPRLFGSALDAWSVQRFWRRVWHQLLRKSLISATTSLLSAFSVSPLSRASSLPAKFAFLYTAFFIIGVVHIGGEYMLLGRWEWNGAFAFFQLQAVGITIEKIVAWVWSQTPGHGRKEKDDRTHIGPDVNGNAQSNGKNDKGTPNGAALKEKATDVDAVLPALWVRFIGYIWVASWFVWSLAFMIDPMTTTGMFADPRVDLRRKLTGWASN</sequence>
<evidence type="ECO:0000259" key="10">
    <source>
        <dbReference type="Pfam" id="PF13813"/>
    </source>
</evidence>
<protein>
    <submittedName>
        <fullName evidence="11">Membrane bound O-acyl transferase family-domain-containing protein</fullName>
    </submittedName>
</protein>
<feature type="compositionally biased region" description="Basic and acidic residues" evidence="8">
    <location>
        <begin position="335"/>
        <end position="345"/>
    </location>
</feature>
<organism evidence="11 12">
    <name type="scientific">Gymnopilus junonius</name>
    <name type="common">Spectacular rustgill mushroom</name>
    <name type="synonym">Gymnopilus spectabilis subsp. junonius</name>
    <dbReference type="NCBI Taxonomy" id="109634"/>
    <lineage>
        <taxon>Eukaryota</taxon>
        <taxon>Fungi</taxon>
        <taxon>Dikarya</taxon>
        <taxon>Basidiomycota</taxon>
        <taxon>Agaricomycotina</taxon>
        <taxon>Agaricomycetes</taxon>
        <taxon>Agaricomycetidae</taxon>
        <taxon>Agaricales</taxon>
        <taxon>Agaricineae</taxon>
        <taxon>Hymenogastraceae</taxon>
        <taxon>Gymnopilus</taxon>
    </lineage>
</organism>
<feature type="transmembrane region" description="Helical" evidence="9">
    <location>
        <begin position="142"/>
        <end position="163"/>
    </location>
</feature>
<evidence type="ECO:0000256" key="9">
    <source>
        <dbReference type="SAM" id="Phobius"/>
    </source>
</evidence>
<evidence type="ECO:0000313" key="11">
    <source>
        <dbReference type="EMBL" id="KAF8903716.1"/>
    </source>
</evidence>
<comment type="similarity">
    <text evidence="3">Belongs to the wax synthase family.</text>
</comment>
<dbReference type="Pfam" id="PF13813">
    <property type="entry name" value="MBOAT_2"/>
    <property type="match status" value="1"/>
</dbReference>
<evidence type="ECO:0000313" key="12">
    <source>
        <dbReference type="Proteomes" id="UP000724874"/>
    </source>
</evidence>
<evidence type="ECO:0000256" key="1">
    <source>
        <dbReference type="ARBA" id="ARBA00004141"/>
    </source>
</evidence>
<dbReference type="PANTHER" id="PTHR31595:SF57">
    <property type="entry name" value="OS04G0481900 PROTEIN"/>
    <property type="match status" value="1"/>
</dbReference>
<feature type="transmembrane region" description="Helical" evidence="9">
    <location>
        <begin position="306"/>
        <end position="328"/>
    </location>
</feature>
<feature type="transmembrane region" description="Helical" evidence="9">
    <location>
        <begin position="31"/>
        <end position="48"/>
    </location>
</feature>